<proteinExistence type="predicted"/>
<dbReference type="EMBL" id="MU006788">
    <property type="protein sequence ID" value="KAF2638967.1"/>
    <property type="molecule type" value="Genomic_DNA"/>
</dbReference>
<protein>
    <recommendedName>
        <fullName evidence="3">Transcription factor domain-containing protein</fullName>
    </recommendedName>
</protein>
<gene>
    <name evidence="1" type="ORF">P280DRAFT_470969</name>
</gene>
<dbReference type="AlphaFoldDB" id="A0A6A6RUV6"/>
<dbReference type="OrthoDB" id="2130169at2759"/>
<dbReference type="PANTHER" id="PTHR37540">
    <property type="entry name" value="TRANSCRIPTION FACTOR (ACR-2), PUTATIVE-RELATED-RELATED"/>
    <property type="match status" value="1"/>
</dbReference>
<evidence type="ECO:0000313" key="2">
    <source>
        <dbReference type="Proteomes" id="UP000799753"/>
    </source>
</evidence>
<name>A0A6A6RUV6_9PLEO</name>
<dbReference type="PANTHER" id="PTHR37540:SF5">
    <property type="entry name" value="TRANSCRIPTION FACTOR DOMAIN-CONTAINING PROTEIN"/>
    <property type="match status" value="1"/>
</dbReference>
<accession>A0A6A6RUV6</accession>
<keyword evidence="2" id="KW-1185">Reference proteome</keyword>
<reference evidence="1" key="1">
    <citation type="journal article" date="2020" name="Stud. Mycol.">
        <title>101 Dothideomycetes genomes: a test case for predicting lifestyles and emergence of pathogens.</title>
        <authorList>
            <person name="Haridas S."/>
            <person name="Albert R."/>
            <person name="Binder M."/>
            <person name="Bloem J."/>
            <person name="Labutti K."/>
            <person name="Salamov A."/>
            <person name="Andreopoulos B."/>
            <person name="Baker S."/>
            <person name="Barry K."/>
            <person name="Bills G."/>
            <person name="Bluhm B."/>
            <person name="Cannon C."/>
            <person name="Castanera R."/>
            <person name="Culley D."/>
            <person name="Daum C."/>
            <person name="Ezra D."/>
            <person name="Gonzalez J."/>
            <person name="Henrissat B."/>
            <person name="Kuo A."/>
            <person name="Liang C."/>
            <person name="Lipzen A."/>
            <person name="Lutzoni F."/>
            <person name="Magnuson J."/>
            <person name="Mondo S."/>
            <person name="Nolan M."/>
            <person name="Ohm R."/>
            <person name="Pangilinan J."/>
            <person name="Park H.-J."/>
            <person name="Ramirez L."/>
            <person name="Alfaro M."/>
            <person name="Sun H."/>
            <person name="Tritt A."/>
            <person name="Yoshinaga Y."/>
            <person name="Zwiers L.-H."/>
            <person name="Turgeon B."/>
            <person name="Goodwin S."/>
            <person name="Spatafora J."/>
            <person name="Crous P."/>
            <person name="Grigoriev I."/>
        </authorList>
    </citation>
    <scope>NUCLEOTIDE SEQUENCE</scope>
    <source>
        <strain evidence="1">CBS 473.64</strain>
    </source>
</reference>
<evidence type="ECO:0008006" key="3">
    <source>
        <dbReference type="Google" id="ProtNLM"/>
    </source>
</evidence>
<evidence type="ECO:0000313" key="1">
    <source>
        <dbReference type="EMBL" id="KAF2638967.1"/>
    </source>
</evidence>
<organism evidence="1 2">
    <name type="scientific">Massarina eburnea CBS 473.64</name>
    <dbReference type="NCBI Taxonomy" id="1395130"/>
    <lineage>
        <taxon>Eukaryota</taxon>
        <taxon>Fungi</taxon>
        <taxon>Dikarya</taxon>
        <taxon>Ascomycota</taxon>
        <taxon>Pezizomycotina</taxon>
        <taxon>Dothideomycetes</taxon>
        <taxon>Pleosporomycetidae</taxon>
        <taxon>Pleosporales</taxon>
        <taxon>Massarineae</taxon>
        <taxon>Massarinaceae</taxon>
        <taxon>Massarina</taxon>
    </lineage>
</organism>
<sequence>MFHFVASEDLETAEGKTERRKIRQHAIRNGIRNKKRGLVQRNANFVIVNIDANTGKPTRGNQKTDSTPLNKALAGEQLDPFGTLPGDGEELRMLIRHRATSSLEPAFCVDEAKTVCLNGMDNIFKNTSSNPALFEALSLVLTLAANRNVPNLRCLEFRGATLHNLRGRMGNIHRVPSVSTLTAMLLLIGYEYNVDSSNTRSINLHVRAVQDVLGLLANNVLVSEVLQHALFWQDLYSCAFLGTKRLFSHHDYRIHDGSNKRFETNQFSNFSSLSSPLGFSILVHESSEFGLILKNLSALCNKVDYHCTLEISYIQEMLQEDQCVLTSRTVDVLDEARKMGSGDRIYEACIIATLLCLYKFSTGIWEGCFMPEYFATQVMGLMLQARYDSRLREWPELLLWLLIVSGALSKELAVKKKAMRLIRFDFREQLDGMFEDWEHLMLSMRKFIWCRTSMGEPVRLFLEELHQQKL</sequence>
<dbReference type="Proteomes" id="UP000799753">
    <property type="component" value="Unassembled WGS sequence"/>
</dbReference>